<organism evidence="1 2">
    <name type="scientific">Hebeloma cylindrosporum</name>
    <dbReference type="NCBI Taxonomy" id="76867"/>
    <lineage>
        <taxon>Eukaryota</taxon>
        <taxon>Fungi</taxon>
        <taxon>Dikarya</taxon>
        <taxon>Basidiomycota</taxon>
        <taxon>Agaricomycotina</taxon>
        <taxon>Agaricomycetes</taxon>
        <taxon>Agaricomycetidae</taxon>
        <taxon>Agaricales</taxon>
        <taxon>Agaricineae</taxon>
        <taxon>Hymenogastraceae</taxon>
        <taxon>Hebeloma</taxon>
    </lineage>
</organism>
<keyword evidence="2" id="KW-1185">Reference proteome</keyword>
<reference evidence="2" key="2">
    <citation type="submission" date="2015-01" db="EMBL/GenBank/DDBJ databases">
        <title>Evolutionary Origins and Diversification of the Mycorrhizal Mutualists.</title>
        <authorList>
            <consortium name="DOE Joint Genome Institute"/>
            <consortium name="Mycorrhizal Genomics Consortium"/>
            <person name="Kohler A."/>
            <person name="Kuo A."/>
            <person name="Nagy L.G."/>
            <person name="Floudas D."/>
            <person name="Copeland A."/>
            <person name="Barry K.W."/>
            <person name="Cichocki N."/>
            <person name="Veneault-Fourrey C."/>
            <person name="LaButti K."/>
            <person name="Lindquist E.A."/>
            <person name="Lipzen A."/>
            <person name="Lundell T."/>
            <person name="Morin E."/>
            <person name="Murat C."/>
            <person name="Riley R."/>
            <person name="Ohm R."/>
            <person name="Sun H."/>
            <person name="Tunlid A."/>
            <person name="Henrissat B."/>
            <person name="Grigoriev I.V."/>
            <person name="Hibbett D.S."/>
            <person name="Martin F."/>
        </authorList>
    </citation>
    <scope>NUCLEOTIDE SEQUENCE [LARGE SCALE GENOMIC DNA]</scope>
    <source>
        <strain evidence="2">h7</strain>
    </source>
</reference>
<dbReference type="AlphaFoldDB" id="A0A0C2YNW7"/>
<reference evidence="1 2" key="1">
    <citation type="submission" date="2014-04" db="EMBL/GenBank/DDBJ databases">
        <authorList>
            <consortium name="DOE Joint Genome Institute"/>
            <person name="Kuo A."/>
            <person name="Gay G."/>
            <person name="Dore J."/>
            <person name="Kohler A."/>
            <person name="Nagy L.G."/>
            <person name="Floudas D."/>
            <person name="Copeland A."/>
            <person name="Barry K.W."/>
            <person name="Cichocki N."/>
            <person name="Veneault-Fourrey C."/>
            <person name="LaButti K."/>
            <person name="Lindquist E.A."/>
            <person name="Lipzen A."/>
            <person name="Lundell T."/>
            <person name="Morin E."/>
            <person name="Murat C."/>
            <person name="Sun H."/>
            <person name="Tunlid A."/>
            <person name="Henrissat B."/>
            <person name="Grigoriev I.V."/>
            <person name="Hibbett D.S."/>
            <person name="Martin F."/>
            <person name="Nordberg H.P."/>
            <person name="Cantor M.N."/>
            <person name="Hua S.X."/>
        </authorList>
    </citation>
    <scope>NUCLEOTIDE SEQUENCE [LARGE SCALE GENOMIC DNA]</scope>
    <source>
        <strain evidence="2">h7</strain>
    </source>
</reference>
<dbReference type="EMBL" id="KN831777">
    <property type="protein sequence ID" value="KIM42717.1"/>
    <property type="molecule type" value="Genomic_DNA"/>
</dbReference>
<proteinExistence type="predicted"/>
<protein>
    <submittedName>
        <fullName evidence="1">Uncharacterized protein</fullName>
    </submittedName>
</protein>
<name>A0A0C2YNW7_HEBCY</name>
<accession>A0A0C2YNW7</accession>
<evidence type="ECO:0000313" key="2">
    <source>
        <dbReference type="Proteomes" id="UP000053424"/>
    </source>
</evidence>
<evidence type="ECO:0000313" key="1">
    <source>
        <dbReference type="EMBL" id="KIM42717.1"/>
    </source>
</evidence>
<gene>
    <name evidence="1" type="ORF">M413DRAFT_122266</name>
</gene>
<dbReference type="Proteomes" id="UP000053424">
    <property type="component" value="Unassembled WGS sequence"/>
</dbReference>
<sequence length="63" mass="7002">MIKVRSARSNDPGEDKLWVAHCDCACASPGLSKANRFVQLAWCADTSRVGYNRNTQAPSRFFP</sequence>
<dbReference type="HOGENOM" id="CLU_2886017_0_0_1"/>